<dbReference type="AlphaFoldDB" id="A0A0M3WRJ0"/>
<dbReference type="EMBL" id="KP185121">
    <property type="protein sequence ID" value="AKO69604.1"/>
    <property type="molecule type" value="Genomic_DNA"/>
</dbReference>
<protein>
    <submittedName>
        <fullName evidence="1">PhpD</fullName>
    </submittedName>
</protein>
<dbReference type="InterPro" id="IPR010982">
    <property type="entry name" value="Lambda_DNA-bd_dom_sf"/>
</dbReference>
<sequence>MRIDPFKLAHWMNARKYTPAQTAELAGLPADTLRGLLERQETGGEAELAAVAAALRLDPGQLAATGARDLAVVHQSAEAMHATRRPIQRDGIHFYNYYGLAAPEGRVAPVVLDILCPPERIPALNNGHLEPAITVNLGPGDINGRWGAELGPDTWQVLRANTGPDRWITGDSYVEPSYCPHSYSLAGTRPARIVSYTGESPLAGLLAEADDWPAAAFERAVREVDGLAPGPLLDLLLTRRLHTRATAARAAGLTERRLAEAVEEPDSPQAPAVLRMLGRALGFDYRVLLPPERRLDPVGKTWATLDQARRGIRRFGPYTVASMACAPHLPDLTGAFLRIDHEADAPGAELADHGQSHYLVLEGELNLSWDEPGGPRSVKCATDDSVWVGPFTAHRWSGRGSVLKFGSGTHPGSQDWLELGNTHEPSATLRRSRHDLAGWGYED</sequence>
<accession>A0A0M3WRJ0</accession>
<reference evidence="1" key="1">
    <citation type="journal article" date="2015" name="J. Antibiot.">
        <title>Conserved biosynthetic pathways for phosalacine, bialaphos and newly discovered phosphonic acid natural products.</title>
        <authorList>
            <person name="Blodgett J.A.V."/>
            <person name="Zhang J.K."/>
            <person name="Yu X."/>
            <person name="Metcalf W.W."/>
        </authorList>
    </citation>
    <scope>NUCLEOTIDE SEQUENCE</scope>
    <source>
        <strain evidence="1">NRRL B-16230</strain>
    </source>
</reference>
<dbReference type="GO" id="GO:0003677">
    <property type="term" value="F:DNA binding"/>
    <property type="evidence" value="ECO:0007669"/>
    <property type="project" value="InterPro"/>
</dbReference>
<dbReference type="RefSeq" id="WP_033213687.1">
    <property type="nucleotide sequence ID" value="NZ_JNWZ01000012.1"/>
</dbReference>
<dbReference type="BioCyc" id="MetaCyc:MONOMER-19764"/>
<organism evidence="1">
    <name type="scientific">Kitasatospora phosalacinea</name>
    <dbReference type="NCBI Taxonomy" id="2065"/>
    <lineage>
        <taxon>Bacteria</taxon>
        <taxon>Bacillati</taxon>
        <taxon>Actinomycetota</taxon>
        <taxon>Actinomycetes</taxon>
        <taxon>Kitasatosporales</taxon>
        <taxon>Streptomycetaceae</taxon>
        <taxon>Kitasatospora</taxon>
    </lineage>
</organism>
<gene>
    <name evidence="1" type="primary">phpD</name>
</gene>
<proteinExistence type="predicted"/>
<dbReference type="InterPro" id="IPR014710">
    <property type="entry name" value="RmlC-like_jellyroll"/>
</dbReference>
<dbReference type="Gene3D" id="1.10.260.40">
    <property type="entry name" value="lambda repressor-like DNA-binding domains"/>
    <property type="match status" value="2"/>
</dbReference>
<dbReference type="Gene3D" id="2.60.120.10">
    <property type="entry name" value="Jelly Rolls"/>
    <property type="match status" value="2"/>
</dbReference>
<name>A0A0M3WRJ0_9ACTN</name>
<evidence type="ECO:0000313" key="1">
    <source>
        <dbReference type="EMBL" id="AKO69604.1"/>
    </source>
</evidence>
<dbReference type="OrthoDB" id="4528567at2"/>